<name>A0A7U8GT23_NEPCE</name>
<proteinExistence type="predicted"/>
<evidence type="ECO:0000313" key="3">
    <source>
        <dbReference type="EMBL" id="EAR61991.1"/>
    </source>
</evidence>
<sequence length="76" mass="7791">MKSLFIILLGLYASWHYTDLSSESSVNSVLAPLGVFVFLISLGFWLVAKAGFGGRTDGGSGFHGGDGGFGGDGGCD</sequence>
<organism evidence="3 4">
    <name type="scientific">Neptuniibacter caesariensis</name>
    <dbReference type="NCBI Taxonomy" id="207954"/>
    <lineage>
        <taxon>Bacteria</taxon>
        <taxon>Pseudomonadati</taxon>
        <taxon>Pseudomonadota</taxon>
        <taxon>Gammaproteobacteria</taxon>
        <taxon>Oceanospirillales</taxon>
        <taxon>Oceanospirillaceae</taxon>
        <taxon>Neptuniibacter</taxon>
    </lineage>
</organism>
<feature type="region of interest" description="Disordered" evidence="1">
    <location>
        <begin position="57"/>
        <end position="76"/>
    </location>
</feature>
<dbReference type="OrthoDB" id="7068649at2"/>
<keyword evidence="2" id="KW-1133">Transmembrane helix</keyword>
<keyword evidence="4" id="KW-1185">Reference proteome</keyword>
<dbReference type="AlphaFoldDB" id="A0A7U8GT23"/>
<gene>
    <name evidence="3" type="ORF">MED92_03548</name>
</gene>
<keyword evidence="2" id="KW-0812">Transmembrane</keyword>
<evidence type="ECO:0000256" key="1">
    <source>
        <dbReference type="SAM" id="MobiDB-lite"/>
    </source>
</evidence>
<evidence type="ECO:0000256" key="2">
    <source>
        <dbReference type="SAM" id="Phobius"/>
    </source>
</evidence>
<dbReference type="RefSeq" id="WP_007022726.1">
    <property type="nucleotide sequence ID" value="NZ_CH724127.1"/>
</dbReference>
<keyword evidence="2" id="KW-0472">Membrane</keyword>
<reference evidence="3 4" key="1">
    <citation type="submission" date="2006-02" db="EMBL/GenBank/DDBJ databases">
        <authorList>
            <person name="Pinhassi J."/>
            <person name="Pedros-Alio C."/>
            <person name="Ferriera S."/>
            <person name="Johnson J."/>
            <person name="Kravitz S."/>
            <person name="Halpern A."/>
            <person name="Remington K."/>
            <person name="Beeson K."/>
            <person name="Tran B."/>
            <person name="Rogers Y.-H."/>
            <person name="Friedman R."/>
            <person name="Venter J.C."/>
        </authorList>
    </citation>
    <scope>NUCLEOTIDE SEQUENCE [LARGE SCALE GENOMIC DNA]</scope>
    <source>
        <strain evidence="3 4">MED92</strain>
    </source>
</reference>
<evidence type="ECO:0000313" key="4">
    <source>
        <dbReference type="Proteomes" id="UP000002171"/>
    </source>
</evidence>
<accession>A0A7U8GT23</accession>
<protein>
    <submittedName>
        <fullName evidence="3">Uncharacterized protein</fullName>
    </submittedName>
</protein>
<dbReference type="EMBL" id="AAOW01000005">
    <property type="protein sequence ID" value="EAR61991.1"/>
    <property type="molecule type" value="Genomic_DNA"/>
</dbReference>
<comment type="caution">
    <text evidence="3">The sequence shown here is derived from an EMBL/GenBank/DDBJ whole genome shotgun (WGS) entry which is preliminary data.</text>
</comment>
<dbReference type="Proteomes" id="UP000002171">
    <property type="component" value="Unassembled WGS sequence"/>
</dbReference>
<feature type="transmembrane region" description="Helical" evidence="2">
    <location>
        <begin position="29"/>
        <end position="48"/>
    </location>
</feature>